<feature type="compositionally biased region" description="Basic and acidic residues" evidence="1">
    <location>
        <begin position="167"/>
        <end position="182"/>
    </location>
</feature>
<reference evidence="2 3" key="1">
    <citation type="submission" date="2023-10" db="EMBL/GenBank/DDBJ databases">
        <title>Draft genome sequence of Xylaria bambusicola isolate GMP-LS, the root and basal stem rot pathogen of sugarcane in Indonesia.</title>
        <authorList>
            <person name="Selvaraj P."/>
            <person name="Muralishankar V."/>
            <person name="Muruganantham S."/>
            <person name="Sp S."/>
            <person name="Haryani S."/>
            <person name="Lau K.J.X."/>
            <person name="Naqvi N.I."/>
        </authorList>
    </citation>
    <scope>NUCLEOTIDE SEQUENCE [LARGE SCALE GENOMIC DNA]</scope>
    <source>
        <strain evidence="2">GMP-LS</strain>
    </source>
</reference>
<feature type="compositionally biased region" description="Polar residues" evidence="1">
    <location>
        <begin position="750"/>
        <end position="781"/>
    </location>
</feature>
<feature type="compositionally biased region" description="Polar residues" evidence="1">
    <location>
        <begin position="703"/>
        <end position="721"/>
    </location>
</feature>
<feature type="compositionally biased region" description="Basic and acidic residues" evidence="1">
    <location>
        <begin position="191"/>
        <end position="206"/>
    </location>
</feature>
<organism evidence="2 3">
    <name type="scientific">Xylaria bambusicola</name>
    <dbReference type="NCBI Taxonomy" id="326684"/>
    <lineage>
        <taxon>Eukaryota</taxon>
        <taxon>Fungi</taxon>
        <taxon>Dikarya</taxon>
        <taxon>Ascomycota</taxon>
        <taxon>Pezizomycotina</taxon>
        <taxon>Sordariomycetes</taxon>
        <taxon>Xylariomycetidae</taxon>
        <taxon>Xylariales</taxon>
        <taxon>Xylariaceae</taxon>
        <taxon>Xylaria</taxon>
    </lineage>
</organism>
<feature type="compositionally biased region" description="Basic and acidic residues" evidence="1">
    <location>
        <begin position="543"/>
        <end position="557"/>
    </location>
</feature>
<feature type="compositionally biased region" description="Polar residues" evidence="1">
    <location>
        <begin position="1003"/>
        <end position="1020"/>
    </location>
</feature>
<feature type="compositionally biased region" description="Polar residues" evidence="1">
    <location>
        <begin position="367"/>
        <end position="377"/>
    </location>
</feature>
<keyword evidence="3" id="KW-1185">Reference proteome</keyword>
<feature type="compositionally biased region" description="Basic and acidic residues" evidence="1">
    <location>
        <begin position="213"/>
        <end position="236"/>
    </location>
</feature>
<feature type="compositionally biased region" description="Basic and acidic residues" evidence="1">
    <location>
        <begin position="383"/>
        <end position="408"/>
    </location>
</feature>
<feature type="compositionally biased region" description="Basic and acidic residues" evidence="1">
    <location>
        <begin position="76"/>
        <end position="100"/>
    </location>
</feature>
<feature type="region of interest" description="Disordered" evidence="1">
    <location>
        <begin position="940"/>
        <end position="1118"/>
    </location>
</feature>
<comment type="caution">
    <text evidence="2">The sequence shown here is derived from an EMBL/GenBank/DDBJ whole genome shotgun (WGS) entry which is preliminary data.</text>
</comment>
<gene>
    <name evidence="2" type="ORF">RRF57_011984</name>
</gene>
<feature type="region of interest" description="Disordered" evidence="1">
    <location>
        <begin position="1"/>
        <end position="20"/>
    </location>
</feature>
<dbReference type="Proteomes" id="UP001305414">
    <property type="component" value="Unassembled WGS sequence"/>
</dbReference>
<feature type="compositionally biased region" description="Low complexity" evidence="1">
    <location>
        <begin position="482"/>
        <end position="493"/>
    </location>
</feature>
<dbReference type="EMBL" id="JAWHQM010000065">
    <property type="protein sequence ID" value="KAK5636272.1"/>
    <property type="molecule type" value="Genomic_DNA"/>
</dbReference>
<feature type="compositionally biased region" description="Basic residues" evidence="1">
    <location>
        <begin position="157"/>
        <end position="166"/>
    </location>
</feature>
<feature type="compositionally biased region" description="Basic and acidic residues" evidence="1">
    <location>
        <begin position="248"/>
        <end position="309"/>
    </location>
</feature>
<feature type="compositionally biased region" description="Basic and acidic residues" evidence="1">
    <location>
        <begin position="724"/>
        <end position="739"/>
    </location>
</feature>
<feature type="compositionally biased region" description="Polar residues" evidence="1">
    <location>
        <begin position="976"/>
        <end position="992"/>
    </location>
</feature>
<accession>A0AAN7ZAI8</accession>
<sequence length="1118" mass="124803">MEDTLAQIKSTISELSSTAQNDELDRLERHRDQLLADLQASFQKEKEELEAKRQKELEDIKRKRQQEDEERAARRRREDEELKKATSAEDNNRQQKHDNEVGSIEDETERKMDEVEQTAEKKIEEGKKKLRDLDEKRKELNRRIDDQLTQSFPASPPRRKRSKDRSKKQPGELSRDSSKVQEDGLPGYKPGKQEDGVPEDKLKEQENGLPKDSSIKQDDSLPSDKSKQDDKFEGDKSTSNQDGVLTNEKSKKQDNEAENDKSNKQEDKLPEDKSMGPEKRTPDGQKSEKSEKSKKQENEPSKDKSKKQAEGLPQDQLKNQKDGSSKGKSNGQGDERLKEETKKQENESPKNKSKKHEDKPSQDESVKQQNGLPKNQASSLEEEQPKEKPKKQESDSSKKSKKREDELQKNGINGGSTSDGQQNDDLSPKPKKDSSSKPKQSDSKSSTPTKSRPPVPSSPERSSESKKDGEPPSQVDRTIGSPQAAKKPAKNAPRSFADALKSNMSNGLKDNPEREESNASHVAQQQDIPGDLASVVPTTEPETEAHRSETTTIEKDGNTTGWIITEKPNSLLDEKSKSRKNKEKGGKEVLHRNSSSKPAKSNDGPPNTYSIPKPAEEPKLQKEETPEKFTSDSQSISTEHSNVTVPFMGNSTKREDNQQPTGQPSTSISHKTDLNQSSRTAGGGTSPKTLERSPIKNRVLCTDANSNSEDPKSTIQPQRLSATPDKRRSGQENRPHNPVEFRQPAVSYFPEQTQSRGDGSSANVLKQPQTLERLSQAQSESAFLAPPSPIQGDIVLSLDEDELDISPQPGTPMGFEHIQNSNSEFLHVIRQQGQEKVTSPLPVENETVRGEEQLFDESKSVSDFSEHGMGEEEFEPLSHMPIEGGQPVLLESPFQSRFDDQGLTPLIGAFQKWARLIKEINEQSDASLYRPLLLEYPHAQEGKDPEVPDAQIITGNNKLPENRHGNPHQGIRGNRQPASEPSSPWDTPTFSIHNFAHEAAPNLSRSSSLSQNTDSHSQATPIVPLCNNPLTDLVGSTSESSDIVSHSVAPAHSDASKRKLRSSSTESHRNKKQRGRQKYKSCQSPERNIDPRGQLFQNSDEDIDIRSSWFKHSKRGLG</sequence>
<feature type="compositionally biased region" description="Basic and acidic residues" evidence="1">
    <location>
        <begin position="461"/>
        <end position="470"/>
    </location>
</feature>
<feature type="compositionally biased region" description="Basic and acidic residues" evidence="1">
    <location>
        <begin position="426"/>
        <end position="442"/>
    </location>
</feature>
<feature type="compositionally biased region" description="Polar residues" evidence="1">
    <location>
        <begin position="631"/>
        <end position="644"/>
    </location>
</feature>
<feature type="compositionally biased region" description="Basic and acidic residues" evidence="1">
    <location>
        <begin position="333"/>
        <end position="366"/>
    </location>
</feature>
<name>A0AAN7ZAI8_9PEZI</name>
<feature type="region of interest" description="Disordered" evidence="1">
    <location>
        <begin position="45"/>
        <end position="788"/>
    </location>
</feature>
<feature type="compositionally biased region" description="Polar residues" evidence="1">
    <location>
        <begin position="658"/>
        <end position="680"/>
    </location>
</feature>
<feature type="compositionally biased region" description="Basic and acidic residues" evidence="1">
    <location>
        <begin position="45"/>
        <end position="61"/>
    </location>
</feature>
<feature type="compositionally biased region" description="Polar residues" evidence="1">
    <location>
        <begin position="592"/>
        <end position="610"/>
    </location>
</feature>
<evidence type="ECO:0000256" key="1">
    <source>
        <dbReference type="SAM" id="MobiDB-lite"/>
    </source>
</evidence>
<dbReference type="AlphaFoldDB" id="A0AAN7ZAI8"/>
<proteinExistence type="predicted"/>
<feature type="compositionally biased region" description="Basic and acidic residues" evidence="1">
    <location>
        <begin position="108"/>
        <end position="146"/>
    </location>
</feature>
<feature type="compositionally biased region" description="Polar residues" evidence="1">
    <location>
        <begin position="7"/>
        <end position="20"/>
    </location>
</feature>
<feature type="compositionally biased region" description="Polar residues" evidence="1">
    <location>
        <begin position="415"/>
        <end position="425"/>
    </location>
</feature>
<protein>
    <submittedName>
        <fullName evidence="2">Uncharacterized protein</fullName>
    </submittedName>
</protein>
<feature type="compositionally biased region" description="Basic and acidic residues" evidence="1">
    <location>
        <begin position="614"/>
        <end position="630"/>
    </location>
</feature>
<feature type="compositionally biased region" description="Basic residues" evidence="1">
    <location>
        <begin position="1109"/>
        <end position="1118"/>
    </location>
</feature>
<feature type="compositionally biased region" description="Polar residues" evidence="1">
    <location>
        <begin position="1028"/>
        <end position="1044"/>
    </location>
</feature>
<evidence type="ECO:0000313" key="2">
    <source>
        <dbReference type="EMBL" id="KAK5636272.1"/>
    </source>
</evidence>
<feature type="compositionally biased region" description="Basic residues" evidence="1">
    <location>
        <begin position="1069"/>
        <end position="1079"/>
    </location>
</feature>
<evidence type="ECO:0000313" key="3">
    <source>
        <dbReference type="Proteomes" id="UP001305414"/>
    </source>
</evidence>